<dbReference type="EMBL" id="FNBU01000027">
    <property type="protein sequence ID" value="SDF75697.1"/>
    <property type="molecule type" value="Genomic_DNA"/>
</dbReference>
<dbReference type="InterPro" id="IPR023198">
    <property type="entry name" value="PGP-like_dom2"/>
</dbReference>
<sequence length="216" mass="24288">MKYKGILFDLDGTLLDTTELIVKSFQHTFRVHYNRDITPADVHPFFGQTLRAAMEHLGPDKVEELIATYRDYNITHHDRLTTAFTGVVEVLQELYNAGAAMAIVTSKTQGTALRGLRLFDLDKYFTAVIGVEQCQKHKPDPEPVLTAIKELGLTAADCLMVGDSPHDIISAKRAGAHTAAVRWTQVPWRSIIAEKPDYILNTMEDLFFICEISRPK</sequence>
<dbReference type="NCBIfam" id="TIGR01549">
    <property type="entry name" value="HAD-SF-IA-v1"/>
    <property type="match status" value="1"/>
</dbReference>
<dbReference type="InterPro" id="IPR023214">
    <property type="entry name" value="HAD_sf"/>
</dbReference>
<dbReference type="PANTHER" id="PTHR43434:SF26">
    <property type="entry name" value="PYROPHOSPHATASE PPAX"/>
    <property type="match status" value="1"/>
</dbReference>
<dbReference type="GO" id="GO:0005829">
    <property type="term" value="C:cytosol"/>
    <property type="evidence" value="ECO:0007669"/>
    <property type="project" value="TreeGrafter"/>
</dbReference>
<gene>
    <name evidence="1" type="ORF">SAMN05660235_02639</name>
</gene>
<name>A0A1G7NP43_9FIRM</name>
<keyword evidence="2" id="KW-1185">Reference proteome</keyword>
<accession>A0A1G7NP43</accession>
<dbReference type="RefSeq" id="WP_093691605.1">
    <property type="nucleotide sequence ID" value="NZ_FNBU01000027.1"/>
</dbReference>
<organism evidence="1 2">
    <name type="scientific">Sporolituus thermophilus DSM 23256</name>
    <dbReference type="NCBI Taxonomy" id="1123285"/>
    <lineage>
        <taxon>Bacteria</taxon>
        <taxon>Bacillati</taxon>
        <taxon>Bacillota</taxon>
        <taxon>Negativicutes</taxon>
        <taxon>Selenomonadales</taxon>
        <taxon>Sporomusaceae</taxon>
        <taxon>Sporolituus</taxon>
    </lineage>
</organism>
<dbReference type="InterPro" id="IPR036412">
    <property type="entry name" value="HAD-like_sf"/>
</dbReference>
<dbReference type="InterPro" id="IPR050155">
    <property type="entry name" value="HAD-like_hydrolase_sf"/>
</dbReference>
<dbReference type="FunFam" id="3.40.50.1000:FF:000022">
    <property type="entry name" value="Phosphoglycolate phosphatase"/>
    <property type="match status" value="1"/>
</dbReference>
<evidence type="ECO:0000313" key="2">
    <source>
        <dbReference type="Proteomes" id="UP000243333"/>
    </source>
</evidence>
<dbReference type="Gene3D" id="3.40.50.1000">
    <property type="entry name" value="HAD superfamily/HAD-like"/>
    <property type="match status" value="1"/>
</dbReference>
<dbReference type="GO" id="GO:0008967">
    <property type="term" value="F:phosphoglycolate phosphatase activity"/>
    <property type="evidence" value="ECO:0007669"/>
    <property type="project" value="TreeGrafter"/>
</dbReference>
<dbReference type="NCBIfam" id="NF009804">
    <property type="entry name" value="PRK13288.1"/>
    <property type="match status" value="1"/>
</dbReference>
<dbReference type="SFLD" id="SFLDS00003">
    <property type="entry name" value="Haloacid_Dehalogenase"/>
    <property type="match status" value="1"/>
</dbReference>
<dbReference type="GO" id="GO:0006281">
    <property type="term" value="P:DNA repair"/>
    <property type="evidence" value="ECO:0007669"/>
    <property type="project" value="TreeGrafter"/>
</dbReference>
<protein>
    <submittedName>
        <fullName evidence="1">Pyrophosphatase PpaX</fullName>
    </submittedName>
</protein>
<dbReference type="Gene3D" id="1.10.150.240">
    <property type="entry name" value="Putative phosphatase, domain 2"/>
    <property type="match status" value="1"/>
</dbReference>
<dbReference type="PRINTS" id="PR00413">
    <property type="entry name" value="HADHALOGNASE"/>
</dbReference>
<dbReference type="InterPro" id="IPR041492">
    <property type="entry name" value="HAD_2"/>
</dbReference>
<dbReference type="SUPFAM" id="SSF56784">
    <property type="entry name" value="HAD-like"/>
    <property type="match status" value="1"/>
</dbReference>
<dbReference type="PANTHER" id="PTHR43434">
    <property type="entry name" value="PHOSPHOGLYCOLATE PHOSPHATASE"/>
    <property type="match status" value="1"/>
</dbReference>
<reference evidence="2" key="1">
    <citation type="submission" date="2016-10" db="EMBL/GenBank/DDBJ databases">
        <authorList>
            <person name="Varghese N."/>
            <person name="Submissions S."/>
        </authorList>
    </citation>
    <scope>NUCLEOTIDE SEQUENCE [LARGE SCALE GENOMIC DNA]</scope>
    <source>
        <strain evidence="2">DSM 23256</strain>
    </source>
</reference>
<proteinExistence type="predicted"/>
<dbReference type="InterPro" id="IPR006439">
    <property type="entry name" value="HAD-SF_hydro_IA"/>
</dbReference>
<dbReference type="Pfam" id="PF13419">
    <property type="entry name" value="HAD_2"/>
    <property type="match status" value="1"/>
</dbReference>
<dbReference type="SFLD" id="SFLDG01135">
    <property type="entry name" value="C1.5.6:_HAD__Beta-PGM__Phospha"/>
    <property type="match status" value="1"/>
</dbReference>
<dbReference type="Proteomes" id="UP000243333">
    <property type="component" value="Unassembled WGS sequence"/>
</dbReference>
<dbReference type="AlphaFoldDB" id="A0A1G7NP43"/>
<dbReference type="OrthoDB" id="9792518at2"/>
<dbReference type="NCBIfam" id="TIGR01509">
    <property type="entry name" value="HAD-SF-IA-v3"/>
    <property type="match status" value="1"/>
</dbReference>
<evidence type="ECO:0000313" key="1">
    <source>
        <dbReference type="EMBL" id="SDF75697.1"/>
    </source>
</evidence>
<dbReference type="SFLD" id="SFLDG01129">
    <property type="entry name" value="C1.5:_HAD__Beta-PGM__Phosphata"/>
    <property type="match status" value="1"/>
</dbReference>
<dbReference type="STRING" id="1123285.SAMN05660235_02639"/>